<dbReference type="PANTHER" id="PTHR30176:SF3">
    <property type="entry name" value="FERREDOXIN-TYPE PROTEIN NAPH"/>
    <property type="match status" value="1"/>
</dbReference>
<dbReference type="InterPro" id="IPR017896">
    <property type="entry name" value="4Fe4S_Fe-S-bd"/>
</dbReference>
<feature type="transmembrane region" description="Helical" evidence="7">
    <location>
        <begin position="111"/>
        <end position="131"/>
    </location>
</feature>
<evidence type="ECO:0000313" key="10">
    <source>
        <dbReference type="Proteomes" id="UP000297635"/>
    </source>
</evidence>
<feature type="domain" description="4Fe-4S ferredoxin-type" evidence="8">
    <location>
        <begin position="216"/>
        <end position="245"/>
    </location>
</feature>
<keyword evidence="6" id="KW-0411">Iron-sulfur</keyword>
<keyword evidence="4" id="KW-0249">Electron transport</keyword>
<proteinExistence type="predicted"/>
<feature type="transmembrane region" description="Helical" evidence="7">
    <location>
        <begin position="12"/>
        <end position="35"/>
    </location>
</feature>
<dbReference type="AlphaFoldDB" id="A0A4Z0V820"/>
<evidence type="ECO:0000256" key="4">
    <source>
        <dbReference type="ARBA" id="ARBA00022982"/>
    </source>
</evidence>
<keyword evidence="3" id="KW-0479">Metal-binding</keyword>
<dbReference type="InterPro" id="IPR017900">
    <property type="entry name" value="4Fe4S_Fe_S_CS"/>
</dbReference>
<name>A0A4Z0V820_9BACT</name>
<keyword evidence="7" id="KW-0472">Membrane</keyword>
<evidence type="ECO:0000256" key="1">
    <source>
        <dbReference type="ARBA" id="ARBA00022448"/>
    </source>
</evidence>
<feature type="transmembrane region" description="Helical" evidence="7">
    <location>
        <begin position="165"/>
        <end position="190"/>
    </location>
</feature>
<keyword evidence="2" id="KW-0004">4Fe-4S</keyword>
<dbReference type="GO" id="GO:0046872">
    <property type="term" value="F:metal ion binding"/>
    <property type="evidence" value="ECO:0007669"/>
    <property type="project" value="UniProtKB-KW"/>
</dbReference>
<comment type="caution">
    <text evidence="9">The sequence shown here is derived from an EMBL/GenBank/DDBJ whole genome shotgun (WGS) entry which is preliminary data.</text>
</comment>
<protein>
    <submittedName>
        <fullName evidence="9">4Fe-4S binding protein</fullName>
    </submittedName>
</protein>
<reference evidence="9 10" key="1">
    <citation type="submission" date="2019-02" db="EMBL/GenBank/DDBJ databases">
        <title>Isolation and identification of novel species under the genus Muribaculum.</title>
        <authorList>
            <person name="Miyake S."/>
            <person name="Ding Y."/>
            <person name="Low A."/>
            <person name="Soh M."/>
            <person name="Seedorf H."/>
        </authorList>
    </citation>
    <scope>NUCLEOTIDE SEQUENCE [LARGE SCALE GENOMIC DNA]</scope>
    <source>
        <strain evidence="9 10">TLL-A3</strain>
    </source>
</reference>
<organism evidence="9 10">
    <name type="scientific">Duncaniella freteri</name>
    <dbReference type="NCBI Taxonomy" id="2530391"/>
    <lineage>
        <taxon>Bacteria</taxon>
        <taxon>Pseudomonadati</taxon>
        <taxon>Bacteroidota</taxon>
        <taxon>Bacteroidia</taxon>
        <taxon>Bacteroidales</taxon>
        <taxon>Muribaculaceae</taxon>
        <taxon>Duncaniella</taxon>
    </lineage>
</organism>
<gene>
    <name evidence="9" type="ORF">EZ315_01595</name>
</gene>
<dbReference type="PROSITE" id="PS00198">
    <property type="entry name" value="4FE4S_FER_1"/>
    <property type="match status" value="1"/>
</dbReference>
<keyword evidence="7" id="KW-1133">Transmembrane helix</keyword>
<keyword evidence="5" id="KW-0408">Iron</keyword>
<dbReference type="Proteomes" id="UP000297635">
    <property type="component" value="Unassembled WGS sequence"/>
</dbReference>
<evidence type="ECO:0000256" key="3">
    <source>
        <dbReference type="ARBA" id="ARBA00022723"/>
    </source>
</evidence>
<dbReference type="InterPro" id="IPR051684">
    <property type="entry name" value="Electron_Trans/Redox"/>
</dbReference>
<keyword evidence="1" id="KW-0813">Transport</keyword>
<keyword evidence="7" id="KW-0812">Transmembrane</keyword>
<dbReference type="GO" id="GO:0005886">
    <property type="term" value="C:plasma membrane"/>
    <property type="evidence" value="ECO:0007669"/>
    <property type="project" value="TreeGrafter"/>
</dbReference>
<dbReference type="GeneID" id="82148466"/>
<evidence type="ECO:0000256" key="2">
    <source>
        <dbReference type="ARBA" id="ARBA00022485"/>
    </source>
</evidence>
<dbReference type="RefSeq" id="WP_135470026.1">
    <property type="nucleotide sequence ID" value="NZ_CASCNC010000003.1"/>
</dbReference>
<feature type="transmembrane region" description="Helical" evidence="7">
    <location>
        <begin position="47"/>
        <end position="69"/>
    </location>
</feature>
<dbReference type="PANTHER" id="PTHR30176">
    <property type="entry name" value="FERREDOXIN-TYPE PROTEIN NAPH"/>
    <property type="match status" value="1"/>
</dbReference>
<evidence type="ECO:0000313" key="9">
    <source>
        <dbReference type="EMBL" id="TGG39460.1"/>
    </source>
</evidence>
<dbReference type="EMBL" id="SJSA01000001">
    <property type="protein sequence ID" value="TGG39460.1"/>
    <property type="molecule type" value="Genomic_DNA"/>
</dbReference>
<keyword evidence="10" id="KW-1185">Reference proteome</keyword>
<evidence type="ECO:0000256" key="7">
    <source>
        <dbReference type="SAM" id="Phobius"/>
    </source>
</evidence>
<evidence type="ECO:0000256" key="5">
    <source>
        <dbReference type="ARBA" id="ARBA00023004"/>
    </source>
</evidence>
<dbReference type="SUPFAM" id="SSF54862">
    <property type="entry name" value="4Fe-4S ferredoxins"/>
    <property type="match status" value="1"/>
</dbReference>
<dbReference type="Gene3D" id="3.30.70.20">
    <property type="match status" value="1"/>
</dbReference>
<accession>A0A4Z0V820</accession>
<dbReference type="GO" id="GO:0051539">
    <property type="term" value="F:4 iron, 4 sulfur cluster binding"/>
    <property type="evidence" value="ECO:0007669"/>
    <property type="project" value="UniProtKB-KW"/>
</dbReference>
<dbReference type="Pfam" id="PF12801">
    <property type="entry name" value="Fer4_5"/>
    <property type="match status" value="2"/>
</dbReference>
<feature type="domain" description="4Fe-4S ferredoxin-type" evidence="8">
    <location>
        <begin position="246"/>
        <end position="272"/>
    </location>
</feature>
<evidence type="ECO:0000256" key="6">
    <source>
        <dbReference type="ARBA" id="ARBA00023014"/>
    </source>
</evidence>
<dbReference type="PROSITE" id="PS51379">
    <property type="entry name" value="4FE4S_FER_2"/>
    <property type="match status" value="2"/>
</dbReference>
<evidence type="ECO:0000259" key="8">
    <source>
        <dbReference type="PROSITE" id="PS51379"/>
    </source>
</evidence>
<sequence>MRIRSADILRWGRIVAALIMWVAATAGLTSYGMTFPRLAVWIERVQFMPAAMTFGITTIVIWLIVTLLFGRVYCSVACPLGVWQDICSRLPRLRRHLPSHLRYRYSQPLTLLRNISLAFVAAAILLGINIVTSHTDPWKIYSELCTDVAKPIWGAAVNILSYPPVMIAAASLTGTTISIIIAGVISWLAVKNGRTFCNSICPVGTTLGYVAKYSIYHIDINTDKCTQCRKCEQACKASCIDLTSHVVDSSRCVECFDCLPVCENDAIHYTWSRHQLSTPLMIKVGDIKPSGTRFKLDGCTGCSSNPQVNQQNNPQNATISRPSE</sequence>